<gene>
    <name evidence="7" type="ORF">CE154_012500</name>
</gene>
<dbReference type="InterPro" id="IPR051010">
    <property type="entry name" value="BCAA_transport"/>
</dbReference>
<organism evidence="7 8">
    <name type="scientific">Alicycliphilus denitrificans</name>
    <dbReference type="NCBI Taxonomy" id="179636"/>
    <lineage>
        <taxon>Bacteria</taxon>
        <taxon>Pseudomonadati</taxon>
        <taxon>Pseudomonadota</taxon>
        <taxon>Betaproteobacteria</taxon>
        <taxon>Burkholderiales</taxon>
        <taxon>Comamonadaceae</taxon>
        <taxon>Alicycliphilus</taxon>
    </lineage>
</organism>
<keyword evidence="2" id="KW-0813">Transport</keyword>
<reference evidence="7 8" key="1">
    <citation type="submission" date="2018-09" db="EMBL/GenBank/DDBJ databases">
        <title>Genome comparison of Alicycliphilus sp. BQ1, a polyurethanolytic bacterium, with its closest phylogenetic relatives Alicycliphilus denitrificans BC and K601, unable to attack polyurethane.</title>
        <authorList>
            <person name="Loza-Tavera H."/>
            <person name="Lozano L."/>
            <person name="Cevallos M."/>
            <person name="Maya-Lucas O."/>
            <person name="Garcia-Mena J."/>
            <person name="Hernandez J."/>
        </authorList>
    </citation>
    <scope>NUCLEOTIDE SEQUENCE [LARGE SCALE GENOMIC DNA]</scope>
    <source>
        <strain evidence="7 8">BQ1</strain>
    </source>
</reference>
<dbReference type="EMBL" id="NKDB02000002">
    <property type="protein sequence ID" value="RKJ96826.1"/>
    <property type="molecule type" value="Genomic_DNA"/>
</dbReference>
<feature type="domain" description="Leucine-binding protein" evidence="6">
    <location>
        <begin position="29"/>
        <end position="365"/>
    </location>
</feature>
<evidence type="ECO:0000313" key="7">
    <source>
        <dbReference type="EMBL" id="RKJ96826.1"/>
    </source>
</evidence>
<name>A0A3R7EZE2_9BURK</name>
<comment type="similarity">
    <text evidence="1">Belongs to the leucine-binding protein family.</text>
</comment>
<dbReference type="AlphaFoldDB" id="A0A3R7EZE2"/>
<evidence type="ECO:0000256" key="4">
    <source>
        <dbReference type="ARBA" id="ARBA00022970"/>
    </source>
</evidence>
<evidence type="ECO:0000259" key="6">
    <source>
        <dbReference type="Pfam" id="PF13458"/>
    </source>
</evidence>
<evidence type="ECO:0000313" key="8">
    <source>
        <dbReference type="Proteomes" id="UP000216225"/>
    </source>
</evidence>
<dbReference type="PANTHER" id="PTHR30483">
    <property type="entry name" value="LEUCINE-SPECIFIC-BINDING PROTEIN"/>
    <property type="match status" value="1"/>
</dbReference>
<dbReference type="SUPFAM" id="SSF53822">
    <property type="entry name" value="Periplasmic binding protein-like I"/>
    <property type="match status" value="1"/>
</dbReference>
<evidence type="ECO:0000256" key="5">
    <source>
        <dbReference type="SAM" id="SignalP"/>
    </source>
</evidence>
<dbReference type="Gene3D" id="3.40.50.2300">
    <property type="match status" value="2"/>
</dbReference>
<dbReference type="PRINTS" id="PR00337">
    <property type="entry name" value="LEUILEVALBP"/>
</dbReference>
<dbReference type="Pfam" id="PF13458">
    <property type="entry name" value="Peripla_BP_6"/>
    <property type="match status" value="1"/>
</dbReference>
<feature type="signal peptide" evidence="5">
    <location>
        <begin position="1"/>
        <end position="24"/>
    </location>
</feature>
<comment type="caution">
    <text evidence="7">The sequence shown here is derived from an EMBL/GenBank/DDBJ whole genome shotgun (WGS) entry which is preliminary data.</text>
</comment>
<sequence length="393" mass="41281">MFKTKRTLLAAAALAAAVPLGALAQAKEPVKIALVTSKSGAFATMGADVANGIKFAVEEANAKGGVDGRKIVLAEGDDESTPDAGRRVAEKLSREGHNLIIGPITSSISLAISQNLARWDAAFIGTMSKADKLTQDACSPRFVRTNHSDAMDLAMINEWAKTLPGSNFAILAADYVWGQDSAKSFEAAVTAQGKKVAAKLFVPLGTKDYAPYIQQLKNANADAVWVADVSGAIAFTKQAADFGLIPKTPLIGHALLSNFIVNATGNALTNVPGNVGYTPDIDTPQSKAFAAAFKARHNRLPSDTEGQAYNGAMVLLQGVKLAGSTRPLDVTKALRGAEVETLYGKATVRAADNQLLIPNYIARVKVADGVLRPVIERSYPATLTPPASPLCKL</sequence>
<dbReference type="InterPro" id="IPR000709">
    <property type="entry name" value="Leu_Ile_Val-bd"/>
</dbReference>
<proteinExistence type="inferred from homology"/>
<dbReference type="RefSeq" id="WP_094438369.1">
    <property type="nucleotide sequence ID" value="NZ_NKDB02000002.1"/>
</dbReference>
<dbReference type="PANTHER" id="PTHR30483:SF6">
    <property type="entry name" value="PERIPLASMIC BINDING PROTEIN OF ABC TRANSPORTER FOR NATURAL AMINO ACIDS"/>
    <property type="match status" value="1"/>
</dbReference>
<protein>
    <submittedName>
        <fullName evidence="7">Branched-chain amino acid ABC transporter substrate-binding protein</fullName>
    </submittedName>
</protein>
<evidence type="ECO:0000256" key="2">
    <source>
        <dbReference type="ARBA" id="ARBA00022448"/>
    </source>
</evidence>
<keyword evidence="3 5" id="KW-0732">Signal</keyword>
<dbReference type="Proteomes" id="UP000216225">
    <property type="component" value="Unassembled WGS sequence"/>
</dbReference>
<dbReference type="InterPro" id="IPR028082">
    <property type="entry name" value="Peripla_BP_I"/>
</dbReference>
<keyword evidence="4" id="KW-0029">Amino-acid transport</keyword>
<feature type="chain" id="PRO_5018724020" evidence="5">
    <location>
        <begin position="25"/>
        <end position="393"/>
    </location>
</feature>
<dbReference type="InterPro" id="IPR028081">
    <property type="entry name" value="Leu-bd"/>
</dbReference>
<dbReference type="GO" id="GO:0006865">
    <property type="term" value="P:amino acid transport"/>
    <property type="evidence" value="ECO:0007669"/>
    <property type="project" value="UniProtKB-KW"/>
</dbReference>
<accession>A0A3R7EZE2</accession>
<evidence type="ECO:0000256" key="3">
    <source>
        <dbReference type="ARBA" id="ARBA00022729"/>
    </source>
</evidence>
<evidence type="ECO:0000256" key="1">
    <source>
        <dbReference type="ARBA" id="ARBA00010062"/>
    </source>
</evidence>
<dbReference type="CDD" id="cd19989">
    <property type="entry name" value="PBP1_SBP-like"/>
    <property type="match status" value="1"/>
</dbReference>